<dbReference type="Gene3D" id="3.40.50.1820">
    <property type="entry name" value="alpha/beta hydrolase"/>
    <property type="match status" value="1"/>
</dbReference>
<dbReference type="InterPro" id="IPR000073">
    <property type="entry name" value="AB_hydrolase_1"/>
</dbReference>
<gene>
    <name evidence="3" type="ORF">JBS370_LOCUS32092</name>
    <name evidence="2" type="ORF">ZHD862_LOCUS8428</name>
</gene>
<dbReference type="Pfam" id="PF00561">
    <property type="entry name" value="Abhydrolase_1"/>
    <property type="match status" value="1"/>
</dbReference>
<dbReference type="InterPro" id="IPR029058">
    <property type="entry name" value="AB_hydrolase_fold"/>
</dbReference>
<evidence type="ECO:0000313" key="2">
    <source>
        <dbReference type="EMBL" id="CAF0921642.1"/>
    </source>
</evidence>
<dbReference type="Proteomes" id="UP000663864">
    <property type="component" value="Unassembled WGS sequence"/>
</dbReference>
<dbReference type="PANTHER" id="PTHR43798">
    <property type="entry name" value="MONOACYLGLYCEROL LIPASE"/>
    <property type="match status" value="1"/>
</dbReference>
<dbReference type="GO" id="GO:0046464">
    <property type="term" value="P:acylglycerol catabolic process"/>
    <property type="evidence" value="ECO:0007669"/>
    <property type="project" value="TreeGrafter"/>
</dbReference>
<dbReference type="PRINTS" id="PR00111">
    <property type="entry name" value="ABHYDROLASE"/>
</dbReference>
<dbReference type="PANTHER" id="PTHR43798:SF33">
    <property type="entry name" value="HYDROLASE, PUTATIVE (AFU_ORTHOLOGUE AFUA_2G14860)-RELATED"/>
    <property type="match status" value="1"/>
</dbReference>
<evidence type="ECO:0000313" key="4">
    <source>
        <dbReference type="Proteomes" id="UP000663836"/>
    </source>
</evidence>
<name>A0A819VG62_9BILA</name>
<dbReference type="GO" id="GO:0016020">
    <property type="term" value="C:membrane"/>
    <property type="evidence" value="ECO:0007669"/>
    <property type="project" value="TreeGrafter"/>
</dbReference>
<dbReference type="SUPFAM" id="SSF53474">
    <property type="entry name" value="alpha/beta-Hydrolases"/>
    <property type="match status" value="1"/>
</dbReference>
<accession>A0A819VG62</accession>
<feature type="domain" description="AB hydrolase-1" evidence="1">
    <location>
        <begin position="6"/>
        <end position="206"/>
    </location>
</feature>
<protein>
    <recommendedName>
        <fullName evidence="1">AB hydrolase-1 domain-containing protein</fullName>
    </recommendedName>
</protein>
<feature type="non-terminal residue" evidence="3">
    <location>
        <position position="1"/>
    </location>
</feature>
<dbReference type="EMBL" id="CAJOBD010008276">
    <property type="protein sequence ID" value="CAF4108709.1"/>
    <property type="molecule type" value="Genomic_DNA"/>
</dbReference>
<evidence type="ECO:0000259" key="1">
    <source>
        <dbReference type="Pfam" id="PF00561"/>
    </source>
</evidence>
<reference evidence="3" key="1">
    <citation type="submission" date="2021-02" db="EMBL/GenBank/DDBJ databases">
        <authorList>
            <person name="Nowell W R."/>
        </authorList>
    </citation>
    <scope>NUCLEOTIDE SEQUENCE</scope>
</reference>
<evidence type="ECO:0000313" key="3">
    <source>
        <dbReference type="EMBL" id="CAF4108709.1"/>
    </source>
</evidence>
<sequence>IRYSLYNLISIDAHGHGETTGRGEDFTFWDTSSDSLQLLSKLGLDEFYVLETTQGGFTAFRMALPEPYRVKGLILLGTTVFSTTEQLKLNLLKSRDTWCETKVPSDEAMLAGAASFGGPARVGEKVYEKIKQMWIKRYAEPEGYDPAFNCLLNRDGIDDKINVPTLVLHGAEDPVIPAEEAKQWSSKLPKLWKFEIVERGVHHLSLTEPGDEIAAQLVPQLIKETL</sequence>
<dbReference type="EMBL" id="CAJNOT010000270">
    <property type="protein sequence ID" value="CAF0921642.1"/>
    <property type="molecule type" value="Genomic_DNA"/>
</dbReference>
<comment type="caution">
    <text evidence="3">The sequence shown here is derived from an EMBL/GenBank/DDBJ whole genome shotgun (WGS) entry which is preliminary data.</text>
</comment>
<organism evidence="3 4">
    <name type="scientific">Rotaria sordida</name>
    <dbReference type="NCBI Taxonomy" id="392033"/>
    <lineage>
        <taxon>Eukaryota</taxon>
        <taxon>Metazoa</taxon>
        <taxon>Spiralia</taxon>
        <taxon>Gnathifera</taxon>
        <taxon>Rotifera</taxon>
        <taxon>Eurotatoria</taxon>
        <taxon>Bdelloidea</taxon>
        <taxon>Philodinida</taxon>
        <taxon>Philodinidae</taxon>
        <taxon>Rotaria</taxon>
    </lineage>
</organism>
<dbReference type="InterPro" id="IPR050266">
    <property type="entry name" value="AB_hydrolase_sf"/>
</dbReference>
<dbReference type="GO" id="GO:0047372">
    <property type="term" value="F:monoacylglycerol lipase activity"/>
    <property type="evidence" value="ECO:0007669"/>
    <property type="project" value="TreeGrafter"/>
</dbReference>
<proteinExistence type="predicted"/>
<dbReference type="AlphaFoldDB" id="A0A819VG62"/>
<dbReference type="Proteomes" id="UP000663836">
    <property type="component" value="Unassembled WGS sequence"/>
</dbReference>